<dbReference type="Proteomes" id="UP000016924">
    <property type="component" value="Unassembled WGS sequence"/>
</dbReference>
<dbReference type="InterPro" id="IPR050869">
    <property type="entry name" value="H3K4_H4K5_MeTrfase"/>
</dbReference>
<feature type="domain" description="SET" evidence="5">
    <location>
        <begin position="320"/>
        <end position="620"/>
    </location>
</feature>
<dbReference type="HOGENOM" id="CLU_021696_0_0_1"/>
<protein>
    <recommendedName>
        <fullName evidence="5">SET domain-containing protein</fullName>
    </recommendedName>
</protein>
<accession>R7Z5S7</accession>
<dbReference type="AlphaFoldDB" id="R7Z5S7"/>
<dbReference type="eggNOG" id="ENOG502QXAC">
    <property type="taxonomic scope" value="Eukaryota"/>
</dbReference>
<gene>
    <name evidence="6" type="ORF">W97_08795</name>
</gene>
<evidence type="ECO:0000256" key="1">
    <source>
        <dbReference type="ARBA" id="ARBA00022723"/>
    </source>
</evidence>
<dbReference type="PANTHER" id="PTHR12197">
    <property type="entry name" value="HISTONE-LYSINE N-METHYLTRANSFERASE SMYD"/>
    <property type="match status" value="1"/>
</dbReference>
<reference evidence="7" key="1">
    <citation type="submission" date="2012-06" db="EMBL/GenBank/DDBJ databases">
        <title>The genome sequence of Coniosporium apollinis CBS 100218.</title>
        <authorList>
            <consortium name="The Broad Institute Genome Sequencing Platform"/>
            <person name="Cuomo C."/>
            <person name="Gorbushina A."/>
            <person name="Noack S."/>
            <person name="Walker B."/>
            <person name="Young S.K."/>
            <person name="Zeng Q."/>
            <person name="Gargeya S."/>
            <person name="Fitzgerald M."/>
            <person name="Haas B."/>
            <person name="Abouelleil A."/>
            <person name="Alvarado L."/>
            <person name="Arachchi H.M."/>
            <person name="Berlin A.M."/>
            <person name="Chapman S.B."/>
            <person name="Goldberg J."/>
            <person name="Griggs A."/>
            <person name="Gujja S."/>
            <person name="Hansen M."/>
            <person name="Howarth C."/>
            <person name="Imamovic A."/>
            <person name="Larimer J."/>
            <person name="McCowan C."/>
            <person name="Montmayeur A."/>
            <person name="Murphy C."/>
            <person name="Neiman D."/>
            <person name="Pearson M."/>
            <person name="Priest M."/>
            <person name="Roberts A."/>
            <person name="Saif S."/>
            <person name="Shea T."/>
            <person name="Sisk P."/>
            <person name="Sykes S."/>
            <person name="Wortman J."/>
            <person name="Nusbaum C."/>
            <person name="Birren B."/>
        </authorList>
    </citation>
    <scope>NUCLEOTIDE SEQUENCE [LARGE SCALE GENOMIC DNA]</scope>
    <source>
        <strain evidence="7">CBS 100218</strain>
    </source>
</reference>
<dbReference type="SUPFAM" id="SSF82199">
    <property type="entry name" value="SET domain"/>
    <property type="match status" value="1"/>
</dbReference>
<feature type="region of interest" description="Disordered" evidence="4">
    <location>
        <begin position="14"/>
        <end position="58"/>
    </location>
</feature>
<dbReference type="GO" id="GO:0008270">
    <property type="term" value="F:zinc ion binding"/>
    <property type="evidence" value="ECO:0007669"/>
    <property type="project" value="UniProtKB-KW"/>
</dbReference>
<evidence type="ECO:0000313" key="7">
    <source>
        <dbReference type="Proteomes" id="UP000016924"/>
    </source>
</evidence>
<keyword evidence="7" id="KW-1185">Reference proteome</keyword>
<dbReference type="Pfam" id="PF00856">
    <property type="entry name" value="SET"/>
    <property type="match status" value="1"/>
</dbReference>
<dbReference type="InterPro" id="IPR001214">
    <property type="entry name" value="SET_dom"/>
</dbReference>
<evidence type="ECO:0000256" key="2">
    <source>
        <dbReference type="ARBA" id="ARBA00022771"/>
    </source>
</evidence>
<dbReference type="Gene3D" id="2.170.270.10">
    <property type="entry name" value="SET domain"/>
    <property type="match status" value="1"/>
</dbReference>
<dbReference type="OrthoDB" id="438641at2759"/>
<keyword evidence="3" id="KW-0862">Zinc</keyword>
<feature type="compositionally biased region" description="Polar residues" evidence="4">
    <location>
        <begin position="14"/>
        <end position="23"/>
    </location>
</feature>
<feature type="compositionally biased region" description="Low complexity" evidence="4">
    <location>
        <begin position="38"/>
        <end position="52"/>
    </location>
</feature>
<dbReference type="OMA" id="CERCVWE"/>
<name>R7Z5S7_CONA1</name>
<dbReference type="STRING" id="1168221.R7Z5S7"/>
<proteinExistence type="predicted"/>
<dbReference type="PROSITE" id="PS50280">
    <property type="entry name" value="SET"/>
    <property type="match status" value="1"/>
</dbReference>
<dbReference type="PROSITE" id="PS01360">
    <property type="entry name" value="ZF_MYND_1"/>
    <property type="match status" value="1"/>
</dbReference>
<organism evidence="6 7">
    <name type="scientific">Coniosporium apollinis (strain CBS 100218)</name>
    <name type="common">Rock-inhabiting black yeast</name>
    <dbReference type="NCBI Taxonomy" id="1168221"/>
    <lineage>
        <taxon>Eukaryota</taxon>
        <taxon>Fungi</taxon>
        <taxon>Dikarya</taxon>
        <taxon>Ascomycota</taxon>
        <taxon>Pezizomycotina</taxon>
        <taxon>Dothideomycetes</taxon>
        <taxon>Dothideomycetes incertae sedis</taxon>
        <taxon>Coniosporium</taxon>
    </lineage>
</organism>
<evidence type="ECO:0000256" key="4">
    <source>
        <dbReference type="SAM" id="MobiDB-lite"/>
    </source>
</evidence>
<sequence>MSAQNSLQSVNDTLNGLTISPTTRGLHAVEDSSRDDGVTSSVGATSGSNVGADGSNNAKAPVNLLQEADSGLSKTDGIPDGPVVSIKSRKDGLEALLSNLETLRENSAEKPYSISNHLALAEAYANLGYPDLCAGEAYKALLLVDELSDESGEYHELVVEAAEADIRQAKDGARPLAEQSLQIEANAPVVNEDDGVTDALAQDAMAFAEKQWSGTAYIQLTESLMACGCLKSALEYCKRGCQAHTENSILRRLDQEIRHQLQQYFENRGITWEEKDMNIEDYPDRGLVRRELYPWNDHEPDRCSENSLRLLNEQMVEVAPKLEVRATSLPLLTTSPEGPPEVPKTVTQLGVFAKEDISPGETILDERSLLTASARSDSPLCDACSAALPITALAAEGVIYCEDCDDTPFCSQTCHDLAVSAYHPAICGADADAIAKDAPAAGAADALYSLLLCRALAMAETQDIHPLDLPEVKFIWGDYHSLTLSEVWTSPHSSPDPFRGIPQTLPFSFTHNILHPLHFLEKMNVNIFESTKYDTWVLNTLYAKFRGTASARQSADGRPAVGAVHPLWCLANHSCDPNVSWVWEGSMKFTVREQRVLWKGREIRERPGLRKGEEVVGHYCDIDLDVGERREWAAGALGGDCMCERCVWEERVEMEEKEKKEVRKTGG</sequence>
<evidence type="ECO:0000259" key="5">
    <source>
        <dbReference type="PROSITE" id="PS50280"/>
    </source>
</evidence>
<evidence type="ECO:0000313" key="6">
    <source>
        <dbReference type="EMBL" id="EON69535.1"/>
    </source>
</evidence>
<evidence type="ECO:0000256" key="3">
    <source>
        <dbReference type="ARBA" id="ARBA00022833"/>
    </source>
</evidence>
<dbReference type="InterPro" id="IPR046341">
    <property type="entry name" value="SET_dom_sf"/>
</dbReference>
<dbReference type="GeneID" id="19906106"/>
<dbReference type="GO" id="GO:0005634">
    <property type="term" value="C:nucleus"/>
    <property type="evidence" value="ECO:0007669"/>
    <property type="project" value="TreeGrafter"/>
</dbReference>
<keyword evidence="2" id="KW-0863">Zinc-finger</keyword>
<dbReference type="RefSeq" id="XP_007784852.1">
    <property type="nucleotide sequence ID" value="XM_007786662.1"/>
</dbReference>
<dbReference type="InterPro" id="IPR002893">
    <property type="entry name" value="Znf_MYND"/>
</dbReference>
<feature type="compositionally biased region" description="Basic and acidic residues" evidence="4">
    <location>
        <begin position="27"/>
        <end position="37"/>
    </location>
</feature>
<dbReference type="PANTHER" id="PTHR12197:SF273">
    <property type="entry name" value="MYND-TYPE ZINC FINGER PROTEIN SAMB"/>
    <property type="match status" value="1"/>
</dbReference>
<keyword evidence="1" id="KW-0479">Metal-binding</keyword>
<dbReference type="EMBL" id="JH767617">
    <property type="protein sequence ID" value="EON69535.1"/>
    <property type="molecule type" value="Genomic_DNA"/>
</dbReference>